<dbReference type="EC" id="2.4.1.87" evidence="14"/>
<evidence type="ECO:0000256" key="2">
    <source>
        <dbReference type="ARBA" id="ARBA00004922"/>
    </source>
</evidence>
<dbReference type="Pfam" id="PF01697">
    <property type="entry name" value="Glyco_transf_92"/>
    <property type="match status" value="1"/>
</dbReference>
<feature type="binding site" evidence="19">
    <location>
        <begin position="495"/>
        <end position="497"/>
    </location>
    <ligand>
        <name>UDP-N-acetyl-alpha-D-galactosamine</name>
        <dbReference type="ChEBI" id="CHEBI:67138"/>
    </ligand>
</feature>
<keyword evidence="23" id="KW-1185">Reference proteome</keyword>
<keyword evidence="7 21" id="KW-0812">Transmembrane</keyword>
<evidence type="ECO:0000256" key="9">
    <source>
        <dbReference type="ARBA" id="ARBA00022968"/>
    </source>
</evidence>
<dbReference type="GO" id="GO:0046872">
    <property type="term" value="F:metal ion binding"/>
    <property type="evidence" value="ECO:0007669"/>
    <property type="project" value="UniProtKB-KW"/>
</dbReference>
<dbReference type="PANTHER" id="PTHR10462">
    <property type="entry name" value="GLYCOSYLTRANSFERASE-RELATED"/>
    <property type="match status" value="1"/>
</dbReference>
<keyword evidence="5" id="KW-0328">Glycosyltransferase</keyword>
<feature type="active site" description="Nucleophile" evidence="18">
    <location>
        <position position="678"/>
    </location>
</feature>
<dbReference type="Pfam" id="PF03414">
    <property type="entry name" value="Glyco_transf_6"/>
    <property type="match status" value="1"/>
</dbReference>
<proteinExistence type="inferred from homology"/>
<reference evidence="22" key="2">
    <citation type="submission" date="2025-08" db="UniProtKB">
        <authorList>
            <consortium name="Ensembl"/>
        </authorList>
    </citation>
    <scope>IDENTIFICATION</scope>
</reference>
<accession>A0A8C4SBF9</accession>
<feature type="binding site" evidence="19">
    <location>
        <position position="678"/>
    </location>
    <ligand>
        <name>an alpha-L-fucosyl-(1-&gt;2)-beta-D-galactosyl derivative</name>
        <dbReference type="ChEBI" id="CHEBI:140327"/>
    </ligand>
</feature>
<organism evidence="22 23">
    <name type="scientific">Erpetoichthys calabaricus</name>
    <name type="common">Rope fish</name>
    <name type="synonym">Calamoichthys calabaricus</name>
    <dbReference type="NCBI Taxonomy" id="27687"/>
    <lineage>
        <taxon>Eukaryota</taxon>
        <taxon>Metazoa</taxon>
        <taxon>Chordata</taxon>
        <taxon>Craniata</taxon>
        <taxon>Vertebrata</taxon>
        <taxon>Euteleostomi</taxon>
        <taxon>Actinopterygii</taxon>
        <taxon>Polypteriformes</taxon>
        <taxon>Polypteridae</taxon>
        <taxon>Erpetoichthys</taxon>
    </lineage>
</organism>
<evidence type="ECO:0000256" key="6">
    <source>
        <dbReference type="ARBA" id="ARBA00022679"/>
    </source>
</evidence>
<evidence type="ECO:0000256" key="13">
    <source>
        <dbReference type="ARBA" id="ARBA00023211"/>
    </source>
</evidence>
<feature type="binding site" evidence="19">
    <location>
        <position position="620"/>
    </location>
    <ligand>
        <name>an alpha-L-fucosyl-(1-&gt;2)-beta-D-galactosyl derivative</name>
        <dbReference type="ChEBI" id="CHEBI:140327"/>
    </ligand>
</feature>
<dbReference type="Gene3D" id="3.90.550.10">
    <property type="entry name" value="Spore Coat Polysaccharide Biosynthesis Protein SpsA, Chain A"/>
    <property type="match status" value="1"/>
</dbReference>
<reference evidence="22" key="1">
    <citation type="submission" date="2021-06" db="EMBL/GenBank/DDBJ databases">
        <authorList>
            <consortium name="Wellcome Sanger Institute Data Sharing"/>
        </authorList>
    </citation>
    <scope>NUCLEOTIDE SEQUENCE [LARGE SCALE GENOMIC DNA]</scope>
</reference>
<evidence type="ECO:0000313" key="23">
    <source>
        <dbReference type="Proteomes" id="UP000694620"/>
    </source>
</evidence>
<feature type="binding site" evidence="19">
    <location>
        <position position="500"/>
    </location>
    <ligand>
        <name>UDP-N-acetyl-alpha-D-galactosamine</name>
        <dbReference type="ChEBI" id="CHEBI:67138"/>
    </ligand>
</feature>
<evidence type="ECO:0000256" key="16">
    <source>
        <dbReference type="ARBA" id="ARBA00042230"/>
    </source>
</evidence>
<evidence type="ECO:0000256" key="17">
    <source>
        <dbReference type="ARBA" id="ARBA00048429"/>
    </source>
</evidence>
<dbReference type="GO" id="GO:0005975">
    <property type="term" value="P:carbohydrate metabolic process"/>
    <property type="evidence" value="ECO:0007669"/>
    <property type="project" value="InterPro"/>
</dbReference>
<comment type="similarity">
    <text evidence="3">Belongs to the glycosyltransferase 92 family.</text>
</comment>
<evidence type="ECO:0000256" key="5">
    <source>
        <dbReference type="ARBA" id="ARBA00022676"/>
    </source>
</evidence>
<keyword evidence="8 20" id="KW-0479">Metal-binding</keyword>
<evidence type="ECO:0000256" key="3">
    <source>
        <dbReference type="ARBA" id="ARBA00007647"/>
    </source>
</evidence>
<dbReference type="GO" id="GO:0031982">
    <property type="term" value="C:vesicle"/>
    <property type="evidence" value="ECO:0007669"/>
    <property type="project" value="TreeGrafter"/>
</dbReference>
<feature type="binding site" evidence="19">
    <location>
        <position position="701"/>
    </location>
    <ligand>
        <name>an alpha-L-fucosyl-(1-&gt;2)-beta-D-galactosyl derivative</name>
        <dbReference type="ChEBI" id="CHEBI:140327"/>
    </ligand>
</feature>
<evidence type="ECO:0000313" key="22">
    <source>
        <dbReference type="Ensembl" id="ENSECRP00000014883.1"/>
    </source>
</evidence>
<dbReference type="GeneID" id="114656995"/>
<sequence>MYPSESLGALIKFFKSHLKMRKKSLLSIFCILLTFVVCLLFWPPFFPSFFFRTIQQGINRPPFFPERNSIIPITGTKAFIFSAFLDDRTFLQVSPVIRIIGIGASDEEEGRYCHVKCESNTISTRALTSDLGKKASKGVYCVLCRNPCVLSAPISVAVSAERNHSASDVFVKIHNAKESQLDEPRHTFTVCVSTMLDNYNNVLQLIHLIEMYRLLGADKVFMYKISCSDLVLRVLNYYTRNGFVEVISWNMDMLHNVSMDLKPGIRDEMHHHIQNVFTNDCVYRNMYTSRYLILNGPEEILIPNEHKTWINLLEALTQKYVGANVFLFDQRIFPAIAHHPDSLDSPKECPQVPGVNILNSHYKLGKVAVVKKVVVDPKVVIGYTSKQFVLEHQGTEVNIPSEVAEMRLYSDPVTSEIEDVRLQKDNRLQIYRADLEEKMKKVCRVVSGWITRVEMKWYKQWTHWNAPIIGEGTFNREVVQNHFTKENPIIGLTVFAIGKYLDAYLEKFLLTAEMHFMKGYRVIVYVIVDDPSRLPYIEFGVKHSYKVFRILKEDRWQDISMMRMKTLSDLLRNYIQYEVDYVFCMDVDQYFLAPYSVETLGELVAQAQAWFFHESNYKFTYERRPQSTAYIADGMGDYYYHAAVFGGRPLNVLKLVEFCFQNIVEDKKKNIEAVWHDESHLNKYFLLNKPTKILNPDYCWDYNIAQNSNAKLAWATKDYANLRQK</sequence>
<comment type="pathway">
    <text evidence="2">Protein modification; protein glycosylation.</text>
</comment>
<dbReference type="SUPFAM" id="SSF53448">
    <property type="entry name" value="Nucleotide-diphospho-sugar transferases"/>
    <property type="match status" value="1"/>
</dbReference>
<gene>
    <name evidence="22" type="primary">LOC114656995</name>
</gene>
<keyword evidence="6" id="KW-0808">Transferase</keyword>
<name>A0A8C4SBF9_ERPCA</name>
<comment type="similarity">
    <text evidence="4">Belongs to the glycosyltransferase 6 family.</text>
</comment>
<evidence type="ECO:0000256" key="1">
    <source>
        <dbReference type="ARBA" id="ARBA00004447"/>
    </source>
</evidence>
<dbReference type="InterPro" id="IPR008166">
    <property type="entry name" value="Glyco_transf_92"/>
</dbReference>
<dbReference type="Ensembl" id="ENSECRT00000015143.1">
    <property type="protein sequence ID" value="ENSECRP00000014883.1"/>
    <property type="gene ID" value="ENSECRG00000009920.1"/>
</dbReference>
<keyword evidence="13 20" id="KW-0464">Manganese</keyword>
<evidence type="ECO:0000256" key="10">
    <source>
        <dbReference type="ARBA" id="ARBA00022989"/>
    </source>
</evidence>
<evidence type="ECO:0000256" key="8">
    <source>
        <dbReference type="ARBA" id="ARBA00022723"/>
    </source>
</evidence>
<dbReference type="RefSeq" id="XP_028664528.1">
    <property type="nucleotide sequence ID" value="XM_028808695.2"/>
</dbReference>
<dbReference type="FunFam" id="3.90.550.10:FF:000022">
    <property type="entry name" value="Histo-blood group ABO system transferase"/>
    <property type="match status" value="1"/>
</dbReference>
<dbReference type="GO" id="GO:0032580">
    <property type="term" value="C:Golgi cisterna membrane"/>
    <property type="evidence" value="ECO:0007669"/>
    <property type="project" value="UniProtKB-SubCell"/>
</dbReference>
<keyword evidence="12 21" id="KW-0472">Membrane</keyword>
<evidence type="ECO:0000256" key="19">
    <source>
        <dbReference type="PIRSR" id="PIRSR605076-2"/>
    </source>
</evidence>
<feature type="binding site" evidence="20">
    <location>
        <position position="586"/>
    </location>
    <ligand>
        <name>Mn(2+)</name>
        <dbReference type="ChEBI" id="CHEBI:29035"/>
    </ligand>
</feature>
<keyword evidence="10 21" id="KW-1133">Transmembrane helix</keyword>
<evidence type="ECO:0000256" key="7">
    <source>
        <dbReference type="ARBA" id="ARBA00022692"/>
    </source>
</evidence>
<evidence type="ECO:0000256" key="4">
    <source>
        <dbReference type="ARBA" id="ARBA00010413"/>
    </source>
</evidence>
<evidence type="ECO:0000256" key="14">
    <source>
        <dbReference type="ARBA" id="ARBA00038937"/>
    </source>
</evidence>
<evidence type="ECO:0000256" key="11">
    <source>
        <dbReference type="ARBA" id="ARBA00023034"/>
    </source>
</evidence>
<dbReference type="OrthoDB" id="10013941at2759"/>
<evidence type="ECO:0000256" key="12">
    <source>
        <dbReference type="ARBA" id="ARBA00023136"/>
    </source>
</evidence>
<reference evidence="22" key="3">
    <citation type="submission" date="2025-09" db="UniProtKB">
        <authorList>
            <consortium name="Ensembl"/>
        </authorList>
    </citation>
    <scope>IDENTIFICATION</scope>
</reference>
<dbReference type="Proteomes" id="UP000694620">
    <property type="component" value="Chromosome 9"/>
</dbReference>
<dbReference type="GeneTree" id="ENSGT00950000182858"/>
<dbReference type="GO" id="GO:0047276">
    <property type="term" value="F:N-acetyllactosaminide 3-alpha-galactosyltransferase activity"/>
    <property type="evidence" value="ECO:0007669"/>
    <property type="project" value="UniProtKB-EC"/>
</dbReference>
<feature type="binding site" evidence="19">
    <location>
        <begin position="586"/>
        <end position="588"/>
    </location>
    <ligand>
        <name>UDP-N-acetyl-alpha-D-galactosamine</name>
        <dbReference type="ChEBI" id="CHEBI:67138"/>
    </ligand>
</feature>
<keyword evidence="9" id="KW-0735">Signal-anchor</keyword>
<evidence type="ECO:0000256" key="21">
    <source>
        <dbReference type="SAM" id="Phobius"/>
    </source>
</evidence>
<dbReference type="AlphaFoldDB" id="A0A8C4SBF9"/>
<dbReference type="PANTHER" id="PTHR10462:SF26">
    <property type="entry name" value="N-ACETYLLACTOSAMINIDE ALPHA-1,3-GALACTOSYLTRANSFERASE"/>
    <property type="match status" value="1"/>
</dbReference>
<evidence type="ECO:0000256" key="15">
    <source>
        <dbReference type="ARBA" id="ARBA00040779"/>
    </source>
</evidence>
<protein>
    <recommendedName>
        <fullName evidence="15">N-acetyllactosaminide alpha-1,3-galactosyltransferase</fullName>
        <ecNumber evidence="14">2.4.1.87</ecNumber>
    </recommendedName>
    <alternativeName>
        <fullName evidence="16">UDP-galactose:beta-D-galactosyl-1,4-N-acetyl-D-glucosaminide alpha-1,3-galactosyltransferase</fullName>
    </alternativeName>
</protein>
<keyword evidence="11" id="KW-0333">Golgi apparatus</keyword>
<comment type="subcellular location">
    <subcellularLocation>
        <location evidence="1">Golgi apparatus</location>
        <location evidence="1">Golgi stack membrane</location>
        <topology evidence="1">Single-pass type II membrane protein</topology>
    </subcellularLocation>
</comment>
<evidence type="ECO:0000256" key="20">
    <source>
        <dbReference type="PIRSR" id="PIRSR605076-3"/>
    </source>
</evidence>
<feature type="transmembrane region" description="Helical" evidence="21">
    <location>
        <begin position="25"/>
        <end position="45"/>
    </location>
</feature>
<feature type="binding site" evidence="20">
    <location>
        <position position="588"/>
    </location>
    <ligand>
        <name>Mn(2+)</name>
        <dbReference type="ChEBI" id="CHEBI:29035"/>
    </ligand>
</feature>
<dbReference type="InterPro" id="IPR029044">
    <property type="entry name" value="Nucleotide-diphossugar_trans"/>
</dbReference>
<comment type="catalytic activity">
    <reaction evidence="17">
        <text>a beta-D-galactosyl-(1-&gt;4)-N-acetyl-beta-D-glucosaminyl derivative + UDP-alpha-D-galactose = an alpha-D-galactosyl-(1-&gt;3)-beta-D-galactosyl-(1-&gt;4)-N-acetyl-beta-D-glucosaminyl derivative + UDP + H(+)</text>
        <dbReference type="Rhea" id="RHEA:13013"/>
        <dbReference type="ChEBI" id="CHEBI:15378"/>
        <dbReference type="ChEBI" id="CHEBI:58223"/>
        <dbReference type="ChEBI" id="CHEBI:66914"/>
        <dbReference type="ChEBI" id="CHEBI:133507"/>
        <dbReference type="ChEBI" id="CHEBI:138024"/>
        <dbReference type="EC" id="2.4.1.87"/>
    </reaction>
</comment>
<dbReference type="InterPro" id="IPR005076">
    <property type="entry name" value="Glyco_trans_6"/>
</dbReference>
<comment type="cofactor">
    <cofactor evidence="20">
        <name>Mn(2+)</name>
        <dbReference type="ChEBI" id="CHEBI:29035"/>
    </cofactor>
    <text evidence="20">Binds 1 Mn(2+) ion per subunit.</text>
</comment>
<evidence type="ECO:0000256" key="18">
    <source>
        <dbReference type="PIRSR" id="PIRSR605076-1"/>
    </source>
</evidence>